<evidence type="ECO:0000313" key="2">
    <source>
        <dbReference type="EMBL" id="CCG24212.1"/>
    </source>
</evidence>
<evidence type="ECO:0000313" key="3">
    <source>
        <dbReference type="Proteomes" id="UP000005018"/>
    </source>
</evidence>
<sequence>MALRNYLYAKHDPNLEISTRINKASAPGQTTTNHMPSSSTTAPARHTIPRNAQHHHAQEHAFLSQQVNKVARDLNDFSLDGKNCTKSCESCKCEKEGKGGNSLDETVSRHGNVQPSLRVEVADNEIDFTNAI</sequence>
<proteinExistence type="predicted"/>
<reference evidence="2 3" key="1">
    <citation type="journal article" date="2012" name="PLoS ONE">
        <title>Sequence and analysis of the genome of the pathogenic yeast Candida orthopsilosis.</title>
        <authorList>
            <person name="Riccombeni A."/>
            <person name="Vidanes G."/>
            <person name="Proux-Wera E."/>
            <person name="Wolfe K.H."/>
            <person name="Butler G."/>
        </authorList>
    </citation>
    <scope>NUCLEOTIDE SEQUENCE [LARGE SCALE GENOMIC DNA]</scope>
    <source>
        <strain evidence="2 3">Co 90-125</strain>
    </source>
</reference>
<gene>
    <name evidence="2" type="ORF">CORT_0E06300</name>
</gene>
<dbReference type="Proteomes" id="UP000005018">
    <property type="component" value="Chromosome 5"/>
</dbReference>
<dbReference type="AlphaFoldDB" id="H8X8B3"/>
<organism evidence="2 3">
    <name type="scientific">Candida orthopsilosis (strain 90-125)</name>
    <name type="common">Yeast</name>
    <dbReference type="NCBI Taxonomy" id="1136231"/>
    <lineage>
        <taxon>Eukaryota</taxon>
        <taxon>Fungi</taxon>
        <taxon>Dikarya</taxon>
        <taxon>Ascomycota</taxon>
        <taxon>Saccharomycotina</taxon>
        <taxon>Pichiomycetes</taxon>
        <taxon>Debaryomycetaceae</taxon>
        <taxon>Candida/Lodderomyces clade</taxon>
        <taxon>Candida</taxon>
    </lineage>
</organism>
<feature type="compositionally biased region" description="Polar residues" evidence="1">
    <location>
        <begin position="25"/>
        <end position="42"/>
    </location>
</feature>
<dbReference type="EMBL" id="HE681723">
    <property type="protein sequence ID" value="CCG24212.1"/>
    <property type="molecule type" value="Genomic_DNA"/>
</dbReference>
<dbReference type="GeneID" id="14540922"/>
<name>H8X8B3_CANO9</name>
<dbReference type="HOGENOM" id="CLU_1618783_0_0_1"/>
<keyword evidence="3" id="KW-1185">Reference proteome</keyword>
<dbReference type="OrthoDB" id="4025778at2759"/>
<evidence type="ECO:0000256" key="1">
    <source>
        <dbReference type="SAM" id="MobiDB-lite"/>
    </source>
</evidence>
<protein>
    <submittedName>
        <fullName evidence="2">Uncharacterized protein</fullName>
    </submittedName>
</protein>
<accession>H8X8B3</accession>
<feature type="region of interest" description="Disordered" evidence="1">
    <location>
        <begin position="25"/>
        <end position="45"/>
    </location>
</feature>
<dbReference type="RefSeq" id="XP_003870342.1">
    <property type="nucleotide sequence ID" value="XM_003870293.1"/>
</dbReference>
<dbReference type="KEGG" id="cot:CORT_0E06300"/>